<feature type="region of interest" description="Disordered" evidence="1">
    <location>
        <begin position="82"/>
        <end position="124"/>
    </location>
</feature>
<gene>
    <name evidence="2" type="ORF">GLOTRDRAFT_133485</name>
</gene>
<name>S7PUT2_GLOTA</name>
<dbReference type="GeneID" id="19302737"/>
<evidence type="ECO:0000313" key="2">
    <source>
        <dbReference type="EMBL" id="EPQ51168.1"/>
    </source>
</evidence>
<feature type="region of interest" description="Disordered" evidence="1">
    <location>
        <begin position="191"/>
        <end position="224"/>
    </location>
</feature>
<evidence type="ECO:0000256" key="1">
    <source>
        <dbReference type="SAM" id="MobiDB-lite"/>
    </source>
</evidence>
<accession>S7PUT2</accession>
<dbReference type="Proteomes" id="UP000030669">
    <property type="component" value="Unassembled WGS sequence"/>
</dbReference>
<organism evidence="2 3">
    <name type="scientific">Gloeophyllum trabeum (strain ATCC 11539 / FP-39264 / Madison 617)</name>
    <name type="common">Brown rot fungus</name>
    <dbReference type="NCBI Taxonomy" id="670483"/>
    <lineage>
        <taxon>Eukaryota</taxon>
        <taxon>Fungi</taxon>
        <taxon>Dikarya</taxon>
        <taxon>Basidiomycota</taxon>
        <taxon>Agaricomycotina</taxon>
        <taxon>Agaricomycetes</taxon>
        <taxon>Gloeophyllales</taxon>
        <taxon>Gloeophyllaceae</taxon>
        <taxon>Gloeophyllum</taxon>
    </lineage>
</organism>
<dbReference type="HOGENOM" id="CLU_956607_0_0_1"/>
<dbReference type="AlphaFoldDB" id="S7PUT2"/>
<dbReference type="RefSeq" id="XP_007870593.1">
    <property type="nucleotide sequence ID" value="XM_007872402.1"/>
</dbReference>
<proteinExistence type="predicted"/>
<sequence length="291" mass="31747">MSGASPSPTVIIPDTPGASCHCGIKLDIVASAFSKYCSPVCEELDSLLTTRTSQHTLFVQLPPLSLPAQPKRPCISSAPVRRVTEPQKPAKRVSVSSTPPRPSLVPQRVATSTRTPSPTLSCYADDEKEDLPLVTFSDSSSRGTRGYAASESIRSWKRHVAHETRDDAPHKECDELGVFTLPATIREPTHPKRFVRPSKQPSGPRPIPYSRANRRDLLSPGPTCQREKTYQAGTGGMPMSPNSGHSNGGDPVIVPLMAPKPVRPVLRRQLTAIAERGGYERDVLERRRGTY</sequence>
<evidence type="ECO:0000313" key="3">
    <source>
        <dbReference type="Proteomes" id="UP000030669"/>
    </source>
</evidence>
<keyword evidence="3" id="KW-1185">Reference proteome</keyword>
<reference evidence="2 3" key="1">
    <citation type="journal article" date="2012" name="Science">
        <title>The Paleozoic origin of enzymatic lignin decomposition reconstructed from 31 fungal genomes.</title>
        <authorList>
            <person name="Floudas D."/>
            <person name="Binder M."/>
            <person name="Riley R."/>
            <person name="Barry K."/>
            <person name="Blanchette R.A."/>
            <person name="Henrissat B."/>
            <person name="Martinez A.T."/>
            <person name="Otillar R."/>
            <person name="Spatafora J.W."/>
            <person name="Yadav J.S."/>
            <person name="Aerts A."/>
            <person name="Benoit I."/>
            <person name="Boyd A."/>
            <person name="Carlson A."/>
            <person name="Copeland A."/>
            <person name="Coutinho P.M."/>
            <person name="de Vries R.P."/>
            <person name="Ferreira P."/>
            <person name="Findley K."/>
            <person name="Foster B."/>
            <person name="Gaskell J."/>
            <person name="Glotzer D."/>
            <person name="Gorecki P."/>
            <person name="Heitman J."/>
            <person name="Hesse C."/>
            <person name="Hori C."/>
            <person name="Igarashi K."/>
            <person name="Jurgens J.A."/>
            <person name="Kallen N."/>
            <person name="Kersten P."/>
            <person name="Kohler A."/>
            <person name="Kuees U."/>
            <person name="Kumar T.K.A."/>
            <person name="Kuo A."/>
            <person name="LaButti K."/>
            <person name="Larrondo L.F."/>
            <person name="Lindquist E."/>
            <person name="Ling A."/>
            <person name="Lombard V."/>
            <person name="Lucas S."/>
            <person name="Lundell T."/>
            <person name="Martin R."/>
            <person name="McLaughlin D.J."/>
            <person name="Morgenstern I."/>
            <person name="Morin E."/>
            <person name="Murat C."/>
            <person name="Nagy L.G."/>
            <person name="Nolan M."/>
            <person name="Ohm R.A."/>
            <person name="Patyshakuliyeva A."/>
            <person name="Rokas A."/>
            <person name="Ruiz-Duenas F.J."/>
            <person name="Sabat G."/>
            <person name="Salamov A."/>
            <person name="Samejima M."/>
            <person name="Schmutz J."/>
            <person name="Slot J.C."/>
            <person name="St John F."/>
            <person name="Stenlid J."/>
            <person name="Sun H."/>
            <person name="Sun S."/>
            <person name="Syed K."/>
            <person name="Tsang A."/>
            <person name="Wiebenga A."/>
            <person name="Young D."/>
            <person name="Pisabarro A."/>
            <person name="Eastwood D.C."/>
            <person name="Martin F."/>
            <person name="Cullen D."/>
            <person name="Grigoriev I.V."/>
            <person name="Hibbett D.S."/>
        </authorList>
    </citation>
    <scope>NUCLEOTIDE SEQUENCE [LARGE SCALE GENOMIC DNA]</scope>
    <source>
        <strain evidence="2 3">ATCC 11539</strain>
    </source>
</reference>
<dbReference type="EMBL" id="KB469312">
    <property type="protein sequence ID" value="EPQ51168.1"/>
    <property type="molecule type" value="Genomic_DNA"/>
</dbReference>
<dbReference type="KEGG" id="gtr:GLOTRDRAFT_133485"/>
<feature type="compositionally biased region" description="Polar residues" evidence="1">
    <location>
        <begin position="109"/>
        <end position="120"/>
    </location>
</feature>
<protein>
    <submittedName>
        <fullName evidence="2">Uncharacterized protein</fullName>
    </submittedName>
</protein>